<dbReference type="EMBL" id="CP002385">
    <property type="protein sequence ID" value="ADT99856.1"/>
    <property type="molecule type" value="Genomic_DNA"/>
</dbReference>
<name>E6TE12_MYCSR</name>
<proteinExistence type="predicted"/>
<sequence>MDDLDGYVELAEVAARMNITEAQVMDLVRHRVLRAVNLGLGLIMVEPAILSGSVSTPRPA</sequence>
<protein>
    <recommendedName>
        <fullName evidence="3">DNA-binding protein</fullName>
    </recommendedName>
</protein>
<keyword evidence="2" id="KW-1185">Reference proteome</keyword>
<evidence type="ECO:0000313" key="1">
    <source>
        <dbReference type="EMBL" id="ADT99856.1"/>
    </source>
</evidence>
<evidence type="ECO:0000313" key="2">
    <source>
        <dbReference type="Proteomes" id="UP000008916"/>
    </source>
</evidence>
<reference evidence="1 2" key="1">
    <citation type="journal article" date="2011" name="Stand. Genomic Sci.">
        <title>Complete genome sequence of Mycobacterium sp. strain (Spyr1) and reclassification to Mycobacterium gilvum Spyr1.</title>
        <authorList>
            <person name="Kallimanis A."/>
            <person name="Karabika E."/>
            <person name="Mavromatis K."/>
            <person name="Lapidus A."/>
            <person name="Labutti K.M."/>
            <person name="Liolios K."/>
            <person name="Ivanova N."/>
            <person name="Goodwin L."/>
            <person name="Woyke T."/>
            <person name="Velentzas A.D."/>
            <person name="Perisynakis A."/>
            <person name="Ouzounis C.C."/>
            <person name="Kyrpides N.C."/>
            <person name="Koukkou A.I."/>
            <person name="Drainas C."/>
        </authorList>
    </citation>
    <scope>NUCLEOTIDE SEQUENCE [LARGE SCALE GENOMIC DNA]</scope>
    <source>
        <strain evidence="2">DSM 45189 / LMG 24558 / Spyr1</strain>
    </source>
</reference>
<gene>
    <name evidence="1" type="ordered locus">Mspyr1_32450</name>
</gene>
<dbReference type="RefSeq" id="WP_013471968.1">
    <property type="nucleotide sequence ID" value="NC_014814.1"/>
</dbReference>
<dbReference type="HOGENOM" id="CLU_2936709_0_0_11"/>
<dbReference type="KEGG" id="msp:Mspyr1_32450"/>
<dbReference type="AlphaFoldDB" id="E6TE12"/>
<organism evidence="1 2">
    <name type="scientific">Mycolicibacterium gilvum (strain DSM 45189 / LMG 24558 / Spyr1)</name>
    <name type="common">Mycobacterium gilvum</name>
    <dbReference type="NCBI Taxonomy" id="278137"/>
    <lineage>
        <taxon>Bacteria</taxon>
        <taxon>Bacillati</taxon>
        <taxon>Actinomycetota</taxon>
        <taxon>Actinomycetes</taxon>
        <taxon>Mycobacteriales</taxon>
        <taxon>Mycobacteriaceae</taxon>
        <taxon>Mycolicibacterium</taxon>
    </lineage>
</organism>
<dbReference type="Proteomes" id="UP000008916">
    <property type="component" value="Chromosome"/>
</dbReference>
<accession>E6TE12</accession>
<evidence type="ECO:0008006" key="3">
    <source>
        <dbReference type="Google" id="ProtNLM"/>
    </source>
</evidence>